<dbReference type="Gene3D" id="3.30.420.130">
    <property type="entry name" value="Dinitrogenase iron-molybdenum cofactor biosynthesis domain"/>
    <property type="match status" value="1"/>
</dbReference>
<organism evidence="2">
    <name type="scientific">bioreactor metagenome</name>
    <dbReference type="NCBI Taxonomy" id="1076179"/>
    <lineage>
        <taxon>unclassified sequences</taxon>
        <taxon>metagenomes</taxon>
        <taxon>ecological metagenomes</taxon>
    </lineage>
</organism>
<evidence type="ECO:0000259" key="1">
    <source>
        <dbReference type="Pfam" id="PF02579"/>
    </source>
</evidence>
<gene>
    <name evidence="2" type="ORF">SDC9_00866</name>
</gene>
<evidence type="ECO:0000313" key="2">
    <source>
        <dbReference type="EMBL" id="MPL55395.1"/>
    </source>
</evidence>
<sequence>MKIVIPTNDRKTIAAHTGKCREFAFFEIENGKLISEKFEENLHAHHHEDGCCNHHHDSNEKKYHSHAEILNQLSGVDKFYYYGMGMGLRNELTENHINFEKAKYFEIREIIENLNF</sequence>
<dbReference type="Pfam" id="PF02579">
    <property type="entry name" value="Nitro_FeMo-Co"/>
    <property type="match status" value="1"/>
</dbReference>
<dbReference type="InterPro" id="IPR051840">
    <property type="entry name" value="NifX/NifY_domain"/>
</dbReference>
<dbReference type="InterPro" id="IPR036105">
    <property type="entry name" value="DiNase_FeMo-co_biosyn_sf"/>
</dbReference>
<comment type="caution">
    <text evidence="2">The sequence shown here is derived from an EMBL/GenBank/DDBJ whole genome shotgun (WGS) entry which is preliminary data.</text>
</comment>
<feature type="domain" description="Dinitrogenase iron-molybdenum cofactor biosynthesis" evidence="1">
    <location>
        <begin position="10"/>
        <end position="114"/>
    </location>
</feature>
<dbReference type="InterPro" id="IPR003731">
    <property type="entry name" value="Di-Nase_FeMo-co_biosynth"/>
</dbReference>
<dbReference type="PANTHER" id="PTHR33937">
    <property type="entry name" value="IRON-MOLYBDENUM PROTEIN-RELATED-RELATED"/>
    <property type="match status" value="1"/>
</dbReference>
<reference evidence="2" key="1">
    <citation type="submission" date="2019-08" db="EMBL/GenBank/DDBJ databases">
        <authorList>
            <person name="Kucharzyk K."/>
            <person name="Murdoch R.W."/>
            <person name="Higgins S."/>
            <person name="Loffler F."/>
        </authorList>
    </citation>
    <scope>NUCLEOTIDE SEQUENCE</scope>
</reference>
<accession>A0A644SL68</accession>
<dbReference type="EMBL" id="VSSQ01000001">
    <property type="protein sequence ID" value="MPL55395.1"/>
    <property type="molecule type" value="Genomic_DNA"/>
</dbReference>
<dbReference type="SUPFAM" id="SSF53146">
    <property type="entry name" value="Nitrogenase accessory factor-like"/>
    <property type="match status" value="1"/>
</dbReference>
<name>A0A644SL68_9ZZZZ</name>
<dbReference type="PANTHER" id="PTHR33937:SF2">
    <property type="entry name" value="DINITROGENASE IRON-MOLYBDENUM COFACTOR BIOSYNTHESIS DOMAIN-CONTAINING PROTEIN"/>
    <property type="match status" value="1"/>
</dbReference>
<protein>
    <recommendedName>
        <fullName evidence="1">Dinitrogenase iron-molybdenum cofactor biosynthesis domain-containing protein</fullName>
    </recommendedName>
</protein>
<proteinExistence type="predicted"/>
<dbReference type="AlphaFoldDB" id="A0A644SL68"/>